<sequence length="160" mass="17555">MKKSKIALVLGAIAIVCLCAVGPSALRGLRGLAIRPVISPLRDQQESASSVAPSPGKAPEEFCSASKAGVYSSETIKMKVTLTASGDLIFDECDPWVELGRKKYTLENVFLTFATEGGQYYVDFFDPDPEVMTLSRLLKPFPQPPKREYLQLRRTRGDAK</sequence>
<dbReference type="Proteomes" id="UP001371305">
    <property type="component" value="Unassembled WGS sequence"/>
</dbReference>
<keyword evidence="2" id="KW-1185">Reference proteome</keyword>
<name>A0ABU9AWB8_9BACT</name>
<gene>
    <name evidence="1" type="ORF">WKV53_14350</name>
</gene>
<comment type="caution">
    <text evidence="1">The sequence shown here is derived from an EMBL/GenBank/DDBJ whole genome shotgun (WGS) entry which is preliminary data.</text>
</comment>
<organism evidence="1 2">
    <name type="scientific">Luteolibacter soli</name>
    <dbReference type="NCBI Taxonomy" id="3135280"/>
    <lineage>
        <taxon>Bacteria</taxon>
        <taxon>Pseudomonadati</taxon>
        <taxon>Verrucomicrobiota</taxon>
        <taxon>Verrucomicrobiia</taxon>
        <taxon>Verrucomicrobiales</taxon>
        <taxon>Verrucomicrobiaceae</taxon>
        <taxon>Luteolibacter</taxon>
    </lineage>
</organism>
<proteinExistence type="predicted"/>
<dbReference type="EMBL" id="JBBUKT010000005">
    <property type="protein sequence ID" value="MEK7951695.1"/>
    <property type="molecule type" value="Genomic_DNA"/>
</dbReference>
<reference evidence="1 2" key="1">
    <citation type="submission" date="2024-04" db="EMBL/GenBank/DDBJ databases">
        <title>Luteolibacter sp. isolated from soil.</title>
        <authorList>
            <person name="An J."/>
        </authorList>
    </citation>
    <scope>NUCLEOTIDE SEQUENCE [LARGE SCALE GENOMIC DNA]</scope>
    <source>
        <strain evidence="1 2">Y139</strain>
    </source>
</reference>
<evidence type="ECO:0000313" key="2">
    <source>
        <dbReference type="Proteomes" id="UP001371305"/>
    </source>
</evidence>
<protein>
    <submittedName>
        <fullName evidence="1">Uncharacterized protein</fullName>
    </submittedName>
</protein>
<evidence type="ECO:0000313" key="1">
    <source>
        <dbReference type="EMBL" id="MEK7951695.1"/>
    </source>
</evidence>
<accession>A0ABU9AWB8</accession>
<dbReference type="RefSeq" id="WP_341405364.1">
    <property type="nucleotide sequence ID" value="NZ_JBBUKT010000005.1"/>
</dbReference>